<accession>A0A1H2PKI5</accession>
<evidence type="ECO:0000313" key="2">
    <source>
        <dbReference type="Proteomes" id="UP000243719"/>
    </source>
</evidence>
<proteinExistence type="predicted"/>
<dbReference type="EMBL" id="FNLO01000001">
    <property type="protein sequence ID" value="SDV46072.1"/>
    <property type="molecule type" value="Genomic_DNA"/>
</dbReference>
<protein>
    <submittedName>
        <fullName evidence="1">Uncharacterized protein</fullName>
    </submittedName>
</protein>
<organism evidence="1 2">
    <name type="scientific">Chitinasiproducens palmae</name>
    <dbReference type="NCBI Taxonomy" id="1770053"/>
    <lineage>
        <taxon>Bacteria</taxon>
        <taxon>Pseudomonadati</taxon>
        <taxon>Pseudomonadota</taxon>
        <taxon>Betaproteobacteria</taxon>
        <taxon>Burkholderiales</taxon>
        <taxon>Burkholderiaceae</taxon>
        <taxon>Chitinasiproducens</taxon>
    </lineage>
</organism>
<name>A0A1H2PKI5_9BURK</name>
<keyword evidence="2" id="KW-1185">Reference proteome</keyword>
<dbReference type="AlphaFoldDB" id="A0A1H2PKI5"/>
<reference evidence="2" key="1">
    <citation type="submission" date="2016-09" db="EMBL/GenBank/DDBJ databases">
        <authorList>
            <person name="Varghese N."/>
            <person name="Submissions S."/>
        </authorList>
    </citation>
    <scope>NUCLEOTIDE SEQUENCE [LARGE SCALE GENOMIC DNA]</scope>
    <source>
        <strain evidence="2">JS23</strain>
    </source>
</reference>
<gene>
    <name evidence="1" type="ORF">SAMN05216551_10151</name>
</gene>
<sequence>MLQRWRRGCDSTTIVARPTRFRHRARLGRLRLAVGNGVTLRSNVAAETVRVADLASRQTAWRAVGGTGTTLGAGRRLGITLERTRVAGWPTALSRVTTRMAAPTTERVSRGVRRLPARSSRGAGGTSEFGALRRRMVHSVSAPPGSAPDDLRWLRLTARSAAYESRPGFRATRPAGRLRVSGTTRHATRVRHATPARRST</sequence>
<evidence type="ECO:0000313" key="1">
    <source>
        <dbReference type="EMBL" id="SDV46072.1"/>
    </source>
</evidence>
<dbReference type="Proteomes" id="UP000243719">
    <property type="component" value="Unassembled WGS sequence"/>
</dbReference>